<reference evidence="3 4" key="1">
    <citation type="journal article" date="2013" name="Stand. Genomic Sci.">
        <title>Genomic Encyclopedia of Type Strains, Phase I: The one thousand microbial genomes (KMG-I) project.</title>
        <authorList>
            <person name="Kyrpides N.C."/>
            <person name="Woyke T."/>
            <person name="Eisen J.A."/>
            <person name="Garrity G."/>
            <person name="Lilburn T.G."/>
            <person name="Beck B.J."/>
            <person name="Whitman W.B."/>
            <person name="Hugenholtz P."/>
            <person name="Klenk H.P."/>
        </authorList>
    </citation>
    <scope>NUCLEOTIDE SEQUENCE [LARGE SCALE GENOMIC DNA]</scope>
    <source>
        <strain evidence="3 4">DSM 45044</strain>
    </source>
</reference>
<proteinExistence type="predicted"/>
<protein>
    <recommendedName>
        <fullName evidence="5">Secreted protein</fullName>
    </recommendedName>
</protein>
<dbReference type="RefSeq" id="WP_147138270.1">
    <property type="nucleotide sequence ID" value="NZ_BAABIJ010000002.1"/>
</dbReference>
<feature type="compositionally biased region" description="Basic and acidic residues" evidence="1">
    <location>
        <begin position="43"/>
        <end position="68"/>
    </location>
</feature>
<feature type="chain" id="PRO_5038436965" description="Secreted protein" evidence="2">
    <location>
        <begin position="22"/>
        <end position="68"/>
    </location>
</feature>
<feature type="region of interest" description="Disordered" evidence="1">
    <location>
        <begin position="39"/>
        <end position="68"/>
    </location>
</feature>
<accession>A0A562V1N8</accession>
<dbReference type="Proteomes" id="UP000321617">
    <property type="component" value="Unassembled WGS sequence"/>
</dbReference>
<dbReference type="AlphaFoldDB" id="A0A562V1N8"/>
<dbReference type="EMBL" id="VLLL01000006">
    <property type="protein sequence ID" value="TWJ11722.1"/>
    <property type="molecule type" value="Genomic_DNA"/>
</dbReference>
<feature type="signal peptide" evidence="2">
    <location>
        <begin position="1"/>
        <end position="21"/>
    </location>
</feature>
<organism evidence="3 4">
    <name type="scientific">Stackebrandtia albiflava</name>
    <dbReference type="NCBI Taxonomy" id="406432"/>
    <lineage>
        <taxon>Bacteria</taxon>
        <taxon>Bacillati</taxon>
        <taxon>Actinomycetota</taxon>
        <taxon>Actinomycetes</taxon>
        <taxon>Glycomycetales</taxon>
        <taxon>Glycomycetaceae</taxon>
        <taxon>Stackebrandtia</taxon>
    </lineage>
</organism>
<evidence type="ECO:0008006" key="5">
    <source>
        <dbReference type="Google" id="ProtNLM"/>
    </source>
</evidence>
<evidence type="ECO:0000256" key="2">
    <source>
        <dbReference type="SAM" id="SignalP"/>
    </source>
</evidence>
<gene>
    <name evidence="3" type="ORF">LX16_2449</name>
</gene>
<comment type="caution">
    <text evidence="3">The sequence shown here is derived from an EMBL/GenBank/DDBJ whole genome shotgun (WGS) entry which is preliminary data.</text>
</comment>
<evidence type="ECO:0000313" key="3">
    <source>
        <dbReference type="EMBL" id="TWJ11722.1"/>
    </source>
</evidence>
<evidence type="ECO:0000256" key="1">
    <source>
        <dbReference type="SAM" id="MobiDB-lite"/>
    </source>
</evidence>
<evidence type="ECO:0000313" key="4">
    <source>
        <dbReference type="Proteomes" id="UP000321617"/>
    </source>
</evidence>
<keyword evidence="2" id="KW-0732">Signal</keyword>
<sequence length="68" mass="7263">MKVPTLKRVAAAITSSAFAVAVVIGGVLVSSADETAAVPASPTDHEWHQADHEWHGQQEALPADHEWH</sequence>
<keyword evidence="4" id="KW-1185">Reference proteome</keyword>
<name>A0A562V1N8_9ACTN</name>